<dbReference type="InterPro" id="IPR051027">
    <property type="entry name" value="bZIP_transcription_factors"/>
</dbReference>
<evidence type="ECO:0000313" key="10">
    <source>
        <dbReference type="Proteomes" id="UP000694388"/>
    </source>
</evidence>
<evidence type="ECO:0000256" key="5">
    <source>
        <dbReference type="ARBA" id="ARBA00023242"/>
    </source>
</evidence>
<accession>A0A8C4WW83</accession>
<comment type="subcellular location">
    <subcellularLocation>
        <location evidence="1">Nucleus</location>
    </subcellularLocation>
</comment>
<evidence type="ECO:0000259" key="8">
    <source>
        <dbReference type="PROSITE" id="PS50217"/>
    </source>
</evidence>
<dbReference type="InterPro" id="IPR002112">
    <property type="entry name" value="Leuzip_Jun"/>
</dbReference>
<proteinExistence type="predicted"/>
<dbReference type="GO" id="GO:0005634">
    <property type="term" value="C:nucleus"/>
    <property type="evidence" value="ECO:0007669"/>
    <property type="project" value="UniProtKB-SubCell"/>
</dbReference>
<reference evidence="9" key="1">
    <citation type="submission" date="2025-08" db="UniProtKB">
        <authorList>
            <consortium name="Ensembl"/>
        </authorList>
    </citation>
    <scope>IDENTIFICATION</scope>
</reference>
<dbReference type="Proteomes" id="UP000694388">
    <property type="component" value="Unplaced"/>
</dbReference>
<dbReference type="Gene3D" id="1.20.5.170">
    <property type="match status" value="1"/>
</dbReference>
<dbReference type="Ensembl" id="ENSEBUT00000015893.1">
    <property type="protein sequence ID" value="ENSEBUP00000015317.1"/>
    <property type="gene ID" value="ENSEBUG00000009655.1"/>
</dbReference>
<dbReference type="GeneTree" id="ENSGT00940000156420"/>
<keyword evidence="10" id="KW-1185">Reference proteome</keyword>
<keyword evidence="6" id="KW-0175">Coiled coil</keyword>
<dbReference type="GO" id="GO:0003700">
    <property type="term" value="F:DNA-binding transcription factor activity"/>
    <property type="evidence" value="ECO:0007669"/>
    <property type="project" value="InterPro"/>
</dbReference>
<dbReference type="PRINTS" id="PR00043">
    <property type="entry name" value="LEUZIPPRJUN"/>
</dbReference>
<feature type="compositionally biased region" description="Basic residues" evidence="7">
    <location>
        <begin position="75"/>
        <end position="101"/>
    </location>
</feature>
<evidence type="ECO:0000256" key="6">
    <source>
        <dbReference type="SAM" id="Coils"/>
    </source>
</evidence>
<name>A0A8C4WW83_EPTBU</name>
<dbReference type="SMART" id="SM00338">
    <property type="entry name" value="BRLZ"/>
    <property type="match status" value="1"/>
</dbReference>
<evidence type="ECO:0000256" key="7">
    <source>
        <dbReference type="SAM" id="MobiDB-lite"/>
    </source>
</evidence>
<sequence>MISAMFKTFVLKFTYPVHRKVPLTFSRYFLLQRLKACLTQQIPPHLANGNVGMMGGGGLGLCASHHETLQPMTAHHSHSHGLHNPHGHVSHRGPHGHHLPHHPHDSQHQAALHHHSHHAQHHQQPGLTLQVVGAGARRRVIDEDPDERRRKFLERNRAAATRCRLKRKAWVLSLEKKAEELTQTNMQLQNEVALLRNEVSQLKQLLMAHKDCPVSAMKKSQGFLGKISSSSNK</sequence>
<dbReference type="AlphaFoldDB" id="A0A8C4WW83"/>
<dbReference type="SUPFAM" id="SSF57959">
    <property type="entry name" value="Leucine zipper domain"/>
    <property type="match status" value="1"/>
</dbReference>
<keyword evidence="2" id="KW-0805">Transcription regulation</keyword>
<dbReference type="Pfam" id="PF00170">
    <property type="entry name" value="bZIP_1"/>
    <property type="match status" value="1"/>
</dbReference>
<evidence type="ECO:0000313" key="9">
    <source>
        <dbReference type="Ensembl" id="ENSEBUP00000015317.1"/>
    </source>
</evidence>
<reference evidence="9" key="2">
    <citation type="submission" date="2025-09" db="UniProtKB">
        <authorList>
            <consortium name="Ensembl"/>
        </authorList>
    </citation>
    <scope>IDENTIFICATION</scope>
</reference>
<protein>
    <recommendedName>
        <fullName evidence="8">BZIP domain-containing protein</fullName>
    </recommendedName>
</protein>
<dbReference type="CDD" id="cd14687">
    <property type="entry name" value="bZIP_ATF2"/>
    <property type="match status" value="1"/>
</dbReference>
<dbReference type="InterPro" id="IPR046347">
    <property type="entry name" value="bZIP_sf"/>
</dbReference>
<dbReference type="PROSITE" id="PS00036">
    <property type="entry name" value="BZIP_BASIC"/>
    <property type="match status" value="1"/>
</dbReference>
<dbReference type="InterPro" id="IPR004827">
    <property type="entry name" value="bZIP"/>
</dbReference>
<feature type="domain" description="BZIP" evidence="8">
    <location>
        <begin position="146"/>
        <end position="209"/>
    </location>
</feature>
<evidence type="ECO:0000256" key="4">
    <source>
        <dbReference type="ARBA" id="ARBA00023163"/>
    </source>
</evidence>
<keyword evidence="5" id="KW-0539">Nucleus</keyword>
<feature type="coiled-coil region" evidence="6">
    <location>
        <begin position="171"/>
        <end position="205"/>
    </location>
</feature>
<evidence type="ECO:0000256" key="1">
    <source>
        <dbReference type="ARBA" id="ARBA00004123"/>
    </source>
</evidence>
<organism evidence="9 10">
    <name type="scientific">Eptatretus burgeri</name>
    <name type="common">Inshore hagfish</name>
    <dbReference type="NCBI Taxonomy" id="7764"/>
    <lineage>
        <taxon>Eukaryota</taxon>
        <taxon>Metazoa</taxon>
        <taxon>Chordata</taxon>
        <taxon>Craniata</taxon>
        <taxon>Vertebrata</taxon>
        <taxon>Cyclostomata</taxon>
        <taxon>Myxini</taxon>
        <taxon>Myxiniformes</taxon>
        <taxon>Myxinidae</taxon>
        <taxon>Eptatretinae</taxon>
        <taxon>Eptatretus</taxon>
    </lineage>
</organism>
<keyword evidence="3" id="KW-0238">DNA-binding</keyword>
<feature type="region of interest" description="Disordered" evidence="7">
    <location>
        <begin position="73"/>
        <end position="126"/>
    </location>
</feature>
<dbReference type="GO" id="GO:0003677">
    <property type="term" value="F:DNA binding"/>
    <property type="evidence" value="ECO:0007669"/>
    <property type="project" value="UniProtKB-KW"/>
</dbReference>
<feature type="compositionally biased region" description="Basic residues" evidence="7">
    <location>
        <begin position="111"/>
        <end position="121"/>
    </location>
</feature>
<dbReference type="PROSITE" id="PS50217">
    <property type="entry name" value="BZIP"/>
    <property type="match status" value="1"/>
</dbReference>
<evidence type="ECO:0000256" key="2">
    <source>
        <dbReference type="ARBA" id="ARBA00023015"/>
    </source>
</evidence>
<evidence type="ECO:0000256" key="3">
    <source>
        <dbReference type="ARBA" id="ARBA00023125"/>
    </source>
</evidence>
<dbReference type="PANTHER" id="PTHR19304">
    <property type="entry name" value="CYCLIC-AMP RESPONSE ELEMENT BINDING PROTEIN"/>
    <property type="match status" value="1"/>
</dbReference>
<keyword evidence="4" id="KW-0804">Transcription</keyword>
<dbReference type="FunFam" id="1.20.5.170:FF:000010">
    <property type="entry name" value="Cyclic AMP-dependent transcription factor ATF-2"/>
    <property type="match status" value="1"/>
</dbReference>